<dbReference type="EC" id="3.6.4.13" evidence="3"/>
<evidence type="ECO:0000259" key="2">
    <source>
        <dbReference type="Pfam" id="PF03880"/>
    </source>
</evidence>
<feature type="compositionally biased region" description="Basic and acidic residues" evidence="1">
    <location>
        <begin position="1"/>
        <end position="27"/>
    </location>
</feature>
<evidence type="ECO:0000313" key="4">
    <source>
        <dbReference type="Proteomes" id="UP000278733"/>
    </source>
</evidence>
<protein>
    <submittedName>
        <fullName evidence="3">Cold-shock DEAD box protein A</fullName>
        <ecNumber evidence="3">3.6.4.13</ecNumber>
    </submittedName>
</protein>
<sequence length="99" mass="11380">MEKRRRNDRSERRDNPRSAERRGERKGYGNPQPMDLYRIEVGRMDGVEVRHIVGAIANEGILIVVTSVTLNFTMTTPPWNCHRVCQKNCSNNSANPRAK</sequence>
<keyword evidence="3" id="KW-0378">Hydrolase</keyword>
<evidence type="ECO:0000256" key="1">
    <source>
        <dbReference type="SAM" id="MobiDB-lite"/>
    </source>
</evidence>
<proteinExistence type="predicted"/>
<feature type="domain" description="DEAD box helicase DbpA/CsdA RNA-binding" evidence="2">
    <location>
        <begin position="37"/>
        <end position="60"/>
    </location>
</feature>
<dbReference type="GO" id="GO:0016787">
    <property type="term" value="F:hydrolase activity"/>
    <property type="evidence" value="ECO:0007669"/>
    <property type="project" value="UniProtKB-KW"/>
</dbReference>
<evidence type="ECO:0000313" key="3">
    <source>
        <dbReference type="EMBL" id="VEH68464.1"/>
    </source>
</evidence>
<name>A0A448MTL4_9PAST</name>
<dbReference type="EMBL" id="LR134405">
    <property type="protein sequence ID" value="VEH68464.1"/>
    <property type="molecule type" value="Genomic_DNA"/>
</dbReference>
<dbReference type="Proteomes" id="UP000278733">
    <property type="component" value="Chromosome"/>
</dbReference>
<gene>
    <name evidence="3" type="primary">deaD_4</name>
    <name evidence="3" type="ORF">NCTC8284_03698</name>
</gene>
<dbReference type="AlphaFoldDB" id="A0A448MTL4"/>
<reference evidence="3 4" key="1">
    <citation type="submission" date="2018-12" db="EMBL/GenBank/DDBJ databases">
        <authorList>
            <consortium name="Pathogen Informatics"/>
        </authorList>
    </citation>
    <scope>NUCLEOTIDE SEQUENCE [LARGE SCALE GENOMIC DNA]</scope>
    <source>
        <strain evidence="3 4">NCTC8284</strain>
    </source>
</reference>
<feature type="region of interest" description="Disordered" evidence="1">
    <location>
        <begin position="1"/>
        <end position="34"/>
    </location>
</feature>
<dbReference type="InterPro" id="IPR005580">
    <property type="entry name" value="DbpA/CsdA_RNA-bd_dom"/>
</dbReference>
<dbReference type="Pfam" id="PF03880">
    <property type="entry name" value="DbpA"/>
    <property type="match status" value="1"/>
</dbReference>
<accession>A0A448MTL4</accession>
<dbReference type="KEGG" id="rpne:NCTC8284_03698"/>
<organism evidence="3 4">
    <name type="scientific">Rodentibacter pneumotropicus</name>
    <dbReference type="NCBI Taxonomy" id="758"/>
    <lineage>
        <taxon>Bacteria</taxon>
        <taxon>Pseudomonadati</taxon>
        <taxon>Pseudomonadota</taxon>
        <taxon>Gammaproteobacteria</taxon>
        <taxon>Pasteurellales</taxon>
        <taxon>Pasteurellaceae</taxon>
        <taxon>Rodentibacter</taxon>
    </lineage>
</organism>
<dbReference type="GO" id="GO:0003724">
    <property type="term" value="F:RNA helicase activity"/>
    <property type="evidence" value="ECO:0007669"/>
    <property type="project" value="UniProtKB-EC"/>
</dbReference>